<organism evidence="1 2">
    <name type="scientific">Myriangium duriaei CBS 260.36</name>
    <dbReference type="NCBI Taxonomy" id="1168546"/>
    <lineage>
        <taxon>Eukaryota</taxon>
        <taxon>Fungi</taxon>
        <taxon>Dikarya</taxon>
        <taxon>Ascomycota</taxon>
        <taxon>Pezizomycotina</taxon>
        <taxon>Dothideomycetes</taxon>
        <taxon>Dothideomycetidae</taxon>
        <taxon>Myriangiales</taxon>
        <taxon>Myriangiaceae</taxon>
        <taxon>Myriangium</taxon>
    </lineage>
</organism>
<evidence type="ECO:0000313" key="2">
    <source>
        <dbReference type="Proteomes" id="UP000799439"/>
    </source>
</evidence>
<comment type="caution">
    <text evidence="1">The sequence shown here is derived from an EMBL/GenBank/DDBJ whole genome shotgun (WGS) entry which is preliminary data.</text>
</comment>
<dbReference type="AlphaFoldDB" id="A0A9P4MK42"/>
<reference evidence="1" key="1">
    <citation type="journal article" date="2020" name="Stud. Mycol.">
        <title>101 Dothideomycetes genomes: a test case for predicting lifestyles and emergence of pathogens.</title>
        <authorList>
            <person name="Haridas S."/>
            <person name="Albert R."/>
            <person name="Binder M."/>
            <person name="Bloem J."/>
            <person name="Labutti K."/>
            <person name="Salamov A."/>
            <person name="Andreopoulos B."/>
            <person name="Baker S."/>
            <person name="Barry K."/>
            <person name="Bills G."/>
            <person name="Bluhm B."/>
            <person name="Cannon C."/>
            <person name="Castanera R."/>
            <person name="Culley D."/>
            <person name="Daum C."/>
            <person name="Ezra D."/>
            <person name="Gonzalez J."/>
            <person name="Henrissat B."/>
            <person name="Kuo A."/>
            <person name="Liang C."/>
            <person name="Lipzen A."/>
            <person name="Lutzoni F."/>
            <person name="Magnuson J."/>
            <person name="Mondo S."/>
            <person name="Nolan M."/>
            <person name="Ohm R."/>
            <person name="Pangilinan J."/>
            <person name="Park H.-J."/>
            <person name="Ramirez L."/>
            <person name="Alfaro M."/>
            <person name="Sun H."/>
            <person name="Tritt A."/>
            <person name="Yoshinaga Y."/>
            <person name="Zwiers L.-H."/>
            <person name="Turgeon B."/>
            <person name="Goodwin S."/>
            <person name="Spatafora J."/>
            <person name="Crous P."/>
            <person name="Grigoriev I."/>
        </authorList>
    </citation>
    <scope>NUCLEOTIDE SEQUENCE</scope>
    <source>
        <strain evidence="1">CBS 260.36</strain>
    </source>
</reference>
<sequence>MAKRKAPASKQRKGSLCRRTRSMIYKFFWNTFGDCVRFTHRLRRLGNTLGFDRACKETYVEVLPLVYKGVSFGGWWHNSCLPFNGYDVKRFSAKARCDLITDFTFSCNLGHGIAKDFYQAIQSLYRGRHLKKLRVILDAYDYYSGESITSGDSAELELLRTSWMGLLVKSRISIDIDGLLDHLDQKAVKEWFEALEDDRCKRMSEGSLTLKSDAISTAEVAAGLMA</sequence>
<protein>
    <submittedName>
        <fullName evidence="1">Uncharacterized protein</fullName>
    </submittedName>
</protein>
<dbReference type="EMBL" id="ML996089">
    <property type="protein sequence ID" value="KAF2150416.1"/>
    <property type="molecule type" value="Genomic_DNA"/>
</dbReference>
<accession>A0A9P4MK42</accession>
<keyword evidence="2" id="KW-1185">Reference proteome</keyword>
<name>A0A9P4MK42_9PEZI</name>
<gene>
    <name evidence="1" type="ORF">K461DRAFT_308317</name>
</gene>
<dbReference type="Proteomes" id="UP000799439">
    <property type="component" value="Unassembled WGS sequence"/>
</dbReference>
<proteinExistence type="predicted"/>
<evidence type="ECO:0000313" key="1">
    <source>
        <dbReference type="EMBL" id="KAF2150416.1"/>
    </source>
</evidence>